<dbReference type="Gene3D" id="2.60.40.4060">
    <property type="entry name" value="Reeler domain"/>
    <property type="match status" value="1"/>
</dbReference>
<dbReference type="Pfam" id="PF02014">
    <property type="entry name" value="Reeler"/>
    <property type="match status" value="1"/>
</dbReference>
<keyword evidence="9" id="KW-0812">Transmembrane</keyword>
<evidence type="ECO:0000259" key="11">
    <source>
        <dbReference type="PROSITE" id="PS51019"/>
    </source>
</evidence>
<name>A0AA35SNP0_GEOBA</name>
<evidence type="ECO:0000313" key="13">
    <source>
        <dbReference type="Proteomes" id="UP001174909"/>
    </source>
</evidence>
<dbReference type="GO" id="GO:0005576">
    <property type="term" value="C:extracellular region"/>
    <property type="evidence" value="ECO:0007669"/>
    <property type="project" value="UniProtKB-SubCell"/>
</dbReference>
<proteinExistence type="inferred from homology"/>
<dbReference type="InterPro" id="IPR002861">
    <property type="entry name" value="Reeler_dom"/>
</dbReference>
<dbReference type="InterPro" id="IPR042307">
    <property type="entry name" value="Reeler_sf"/>
</dbReference>
<keyword evidence="8" id="KW-0044">Antibiotic</keyword>
<dbReference type="AlphaFoldDB" id="A0AA35SNP0"/>
<comment type="similarity">
    <text evidence="2">Belongs to the insect defense protein family.</text>
</comment>
<evidence type="ECO:0000256" key="7">
    <source>
        <dbReference type="ARBA" id="ARBA00022859"/>
    </source>
</evidence>
<dbReference type="PANTHER" id="PTHR45828">
    <property type="entry name" value="CYTOCHROME B561/FERRIC REDUCTASE TRANSMEMBRANE"/>
    <property type="match status" value="1"/>
</dbReference>
<organism evidence="12 13">
    <name type="scientific">Geodia barretti</name>
    <name type="common">Barrett's horny sponge</name>
    <dbReference type="NCBI Taxonomy" id="519541"/>
    <lineage>
        <taxon>Eukaryota</taxon>
        <taxon>Metazoa</taxon>
        <taxon>Porifera</taxon>
        <taxon>Demospongiae</taxon>
        <taxon>Heteroscleromorpha</taxon>
        <taxon>Tetractinellida</taxon>
        <taxon>Astrophorina</taxon>
        <taxon>Geodiidae</taxon>
        <taxon>Geodia</taxon>
    </lineage>
</organism>
<evidence type="ECO:0000256" key="9">
    <source>
        <dbReference type="SAM" id="Phobius"/>
    </source>
</evidence>
<feature type="signal peptide" evidence="10">
    <location>
        <begin position="1"/>
        <end position="20"/>
    </location>
</feature>
<keyword evidence="3" id="KW-0964">Secreted</keyword>
<sequence>MCIASNIMLLLLFSACCAYAYSNGAQLAACNTLTPLHENSTSQISRVPFTIDLDQFEVNGIYQYTPSKEYTLTISGPEDDYFKGFFVQSRLMSDDTTRVGVFAATDPNSRLSSCPKETDGVTHREEMEFKSMEMGWTAPPAGTGPIRFAFAIVHEFDEFWADQRTEMLEEGPATSKASGVTVSVLVLLLLAVLASLQF</sequence>
<keyword evidence="9" id="KW-1133">Transmembrane helix</keyword>
<keyword evidence="9" id="KW-0472">Membrane</keyword>
<evidence type="ECO:0000256" key="3">
    <source>
        <dbReference type="ARBA" id="ARBA00022525"/>
    </source>
</evidence>
<keyword evidence="5" id="KW-0399">Innate immunity</keyword>
<dbReference type="GO" id="GO:0016020">
    <property type="term" value="C:membrane"/>
    <property type="evidence" value="ECO:0007669"/>
    <property type="project" value="TreeGrafter"/>
</dbReference>
<feature type="transmembrane region" description="Helical" evidence="9">
    <location>
        <begin position="177"/>
        <end position="196"/>
    </location>
</feature>
<evidence type="ECO:0000256" key="10">
    <source>
        <dbReference type="SAM" id="SignalP"/>
    </source>
</evidence>
<dbReference type="CDD" id="cd08544">
    <property type="entry name" value="Reeler"/>
    <property type="match status" value="1"/>
</dbReference>
<dbReference type="Proteomes" id="UP001174909">
    <property type="component" value="Unassembled WGS sequence"/>
</dbReference>
<protein>
    <submittedName>
        <fullName evidence="12">Reelin domain-containing protein 1</fullName>
    </submittedName>
</protein>
<evidence type="ECO:0000256" key="2">
    <source>
        <dbReference type="ARBA" id="ARBA00008501"/>
    </source>
</evidence>
<reference evidence="12" key="1">
    <citation type="submission" date="2023-03" db="EMBL/GenBank/DDBJ databases">
        <authorList>
            <person name="Steffen K."/>
            <person name="Cardenas P."/>
        </authorList>
    </citation>
    <scope>NUCLEOTIDE SEQUENCE</scope>
</reference>
<feature type="domain" description="Reelin" evidence="11">
    <location>
        <begin position="15"/>
        <end position="181"/>
    </location>
</feature>
<keyword evidence="4" id="KW-0929">Antimicrobial</keyword>
<evidence type="ECO:0000256" key="5">
    <source>
        <dbReference type="ARBA" id="ARBA00022588"/>
    </source>
</evidence>
<dbReference type="EMBL" id="CASHTH010002576">
    <property type="protein sequence ID" value="CAI8031926.1"/>
    <property type="molecule type" value="Genomic_DNA"/>
</dbReference>
<evidence type="ECO:0000256" key="4">
    <source>
        <dbReference type="ARBA" id="ARBA00022529"/>
    </source>
</evidence>
<feature type="chain" id="PRO_5041437934" evidence="10">
    <location>
        <begin position="21"/>
        <end position="198"/>
    </location>
</feature>
<evidence type="ECO:0000313" key="12">
    <source>
        <dbReference type="EMBL" id="CAI8031926.1"/>
    </source>
</evidence>
<evidence type="ECO:0000256" key="1">
    <source>
        <dbReference type="ARBA" id="ARBA00004613"/>
    </source>
</evidence>
<accession>A0AA35SNP0</accession>
<keyword evidence="7" id="KW-0391">Immunity</keyword>
<dbReference type="PANTHER" id="PTHR45828:SF9">
    <property type="entry name" value="CELL WALL INTEGRITY AND STRESS RESPONSE COMPONENT 4-LIKE-RELATED"/>
    <property type="match status" value="1"/>
</dbReference>
<keyword evidence="6 10" id="KW-0732">Signal</keyword>
<dbReference type="GO" id="GO:0042742">
    <property type="term" value="P:defense response to bacterium"/>
    <property type="evidence" value="ECO:0007669"/>
    <property type="project" value="UniProtKB-KW"/>
</dbReference>
<gene>
    <name evidence="12" type="ORF">GBAR_LOCUS18083</name>
</gene>
<evidence type="ECO:0000256" key="8">
    <source>
        <dbReference type="ARBA" id="ARBA00023022"/>
    </source>
</evidence>
<evidence type="ECO:0000256" key="6">
    <source>
        <dbReference type="ARBA" id="ARBA00022729"/>
    </source>
</evidence>
<keyword evidence="13" id="KW-1185">Reference proteome</keyword>
<dbReference type="PROSITE" id="PS51019">
    <property type="entry name" value="REELIN"/>
    <property type="match status" value="1"/>
</dbReference>
<dbReference type="InterPro" id="IPR051237">
    <property type="entry name" value="Ferric-chelate_Red/DefProt"/>
</dbReference>
<comment type="caution">
    <text evidence="12">The sequence shown here is derived from an EMBL/GenBank/DDBJ whole genome shotgun (WGS) entry which is preliminary data.</text>
</comment>
<comment type="subcellular location">
    <subcellularLocation>
        <location evidence="1">Secreted</location>
    </subcellularLocation>
</comment>
<dbReference type="GO" id="GO:0045087">
    <property type="term" value="P:innate immune response"/>
    <property type="evidence" value="ECO:0007669"/>
    <property type="project" value="UniProtKB-KW"/>
</dbReference>